<dbReference type="OrthoDB" id="30958at2157"/>
<evidence type="ECO:0000256" key="2">
    <source>
        <dbReference type="ARBA" id="ARBA00022475"/>
    </source>
</evidence>
<gene>
    <name evidence="7" type="ordered locus">Htur_3806</name>
</gene>
<name>D2RZX1_HALTV</name>
<dbReference type="KEGG" id="htu:Htur_3806"/>
<accession>D2RZX1</accession>
<feature type="transmembrane region" description="Helical" evidence="6">
    <location>
        <begin position="266"/>
        <end position="292"/>
    </location>
</feature>
<keyword evidence="5 6" id="KW-0472">Membrane</keyword>
<sequence>MSNESSLAERVTERLSIATLTGLPIRYYIAVLAFISLALFPSVFPVLTVLQMVAALYFVMFVISWDFVSGYTGQVSFGHTLFFAIGGYATTLLNLEYGVAPAVGVVVGVALAAIAGLLLSLPALRIEGHYLALFTLLPPLILLQVFQMYRDTFGGSQGLRNAEPLIDAGDFVATANASYYLTLAAFVLVFGVTWVITRSDTGAIFTAVKESEDAVTSVGINPNKFKVYAFVVSAAIGGFAGALFVHTPAGSASPSQLLELSVMIEILLAGIIGGFGTITGAVVGGFLIYWGLEWFSRLDWTIPVIDVTVGSIHNLLFFTLLLLMLLYLSEGLVPWLTEKGTQLRTRNRDDEPNAVADGGRTSENRTLHRCYESCVELLDQFTNDDR</sequence>
<dbReference type="HOGENOM" id="CLU_031365_2_2_2"/>
<feature type="transmembrane region" description="Helical" evidence="6">
    <location>
        <begin position="304"/>
        <end position="328"/>
    </location>
</feature>
<evidence type="ECO:0000256" key="3">
    <source>
        <dbReference type="ARBA" id="ARBA00022692"/>
    </source>
</evidence>
<dbReference type="Proteomes" id="UP000001903">
    <property type="component" value="Plasmid pHTUR01"/>
</dbReference>
<dbReference type="RefSeq" id="WP_012944912.1">
    <property type="nucleotide sequence ID" value="NC_013744.1"/>
</dbReference>
<evidence type="ECO:0000256" key="1">
    <source>
        <dbReference type="ARBA" id="ARBA00004651"/>
    </source>
</evidence>
<dbReference type="PANTHER" id="PTHR30482:SF20">
    <property type="entry name" value="HIGH-AFFINITY BRANCHED-CHAIN AMINO ACID TRANSPORT SYSTEM PERMEASE PROTEIN LIVM"/>
    <property type="match status" value="1"/>
</dbReference>
<evidence type="ECO:0000256" key="5">
    <source>
        <dbReference type="ARBA" id="ARBA00023136"/>
    </source>
</evidence>
<dbReference type="EMBL" id="CP001861">
    <property type="protein sequence ID" value="ADB62668.1"/>
    <property type="molecule type" value="Genomic_DNA"/>
</dbReference>
<evidence type="ECO:0000313" key="8">
    <source>
        <dbReference type="Proteomes" id="UP000001903"/>
    </source>
</evidence>
<dbReference type="Pfam" id="PF02653">
    <property type="entry name" value="BPD_transp_2"/>
    <property type="match status" value="1"/>
</dbReference>
<evidence type="ECO:0000256" key="4">
    <source>
        <dbReference type="ARBA" id="ARBA00022989"/>
    </source>
</evidence>
<protein>
    <submittedName>
        <fullName evidence="7">Inner-membrane translocator</fullName>
    </submittedName>
</protein>
<keyword evidence="7" id="KW-0614">Plasmid</keyword>
<dbReference type="InterPro" id="IPR043428">
    <property type="entry name" value="LivM-like"/>
</dbReference>
<dbReference type="PANTHER" id="PTHR30482">
    <property type="entry name" value="HIGH-AFFINITY BRANCHED-CHAIN AMINO ACID TRANSPORT SYSTEM PERMEASE"/>
    <property type="match status" value="1"/>
</dbReference>
<proteinExistence type="predicted"/>
<evidence type="ECO:0000313" key="7">
    <source>
        <dbReference type="EMBL" id="ADB62668.1"/>
    </source>
</evidence>
<evidence type="ECO:0000256" key="6">
    <source>
        <dbReference type="SAM" id="Phobius"/>
    </source>
</evidence>
<feature type="transmembrane region" description="Helical" evidence="6">
    <location>
        <begin position="177"/>
        <end position="196"/>
    </location>
</feature>
<feature type="transmembrane region" description="Helical" evidence="6">
    <location>
        <begin position="131"/>
        <end position="149"/>
    </location>
</feature>
<comment type="subcellular location">
    <subcellularLocation>
        <location evidence="1">Cell membrane</location>
        <topology evidence="1">Multi-pass membrane protein</topology>
    </subcellularLocation>
</comment>
<dbReference type="CDD" id="cd06581">
    <property type="entry name" value="TM_PBP1_LivM_like"/>
    <property type="match status" value="1"/>
</dbReference>
<dbReference type="GO" id="GO:0015658">
    <property type="term" value="F:branched-chain amino acid transmembrane transporter activity"/>
    <property type="evidence" value="ECO:0007669"/>
    <property type="project" value="InterPro"/>
</dbReference>
<feature type="transmembrane region" description="Helical" evidence="6">
    <location>
        <begin position="25"/>
        <end position="43"/>
    </location>
</feature>
<dbReference type="AlphaFoldDB" id="D2RZX1"/>
<keyword evidence="3 6" id="KW-0812">Transmembrane</keyword>
<keyword evidence="8" id="KW-1185">Reference proteome</keyword>
<dbReference type="InterPro" id="IPR001851">
    <property type="entry name" value="ABC_transp_permease"/>
</dbReference>
<keyword evidence="2" id="KW-1003">Cell membrane</keyword>
<reference evidence="7 8" key="1">
    <citation type="journal article" date="2010" name="Stand. Genomic Sci.">
        <title>Complete genome sequence of Haloterrigena turkmenica type strain (4k).</title>
        <authorList>
            <person name="Saunders E."/>
            <person name="Tindall B.J."/>
            <person name="Fahnrich R."/>
            <person name="Lapidus A."/>
            <person name="Copeland A."/>
            <person name="Del Rio T.G."/>
            <person name="Lucas S."/>
            <person name="Chen F."/>
            <person name="Tice H."/>
            <person name="Cheng J.F."/>
            <person name="Han C."/>
            <person name="Detter J.C."/>
            <person name="Bruce D."/>
            <person name="Goodwin L."/>
            <person name="Chain P."/>
            <person name="Pitluck S."/>
            <person name="Pati A."/>
            <person name="Ivanova N."/>
            <person name="Mavromatis K."/>
            <person name="Chen A."/>
            <person name="Palaniappan K."/>
            <person name="Land M."/>
            <person name="Hauser L."/>
            <person name="Chang Y.J."/>
            <person name="Jeffries C.D."/>
            <person name="Brettin T."/>
            <person name="Rohde M."/>
            <person name="Goker M."/>
            <person name="Bristow J."/>
            <person name="Eisen J.A."/>
            <person name="Markowitz V."/>
            <person name="Hugenholtz P."/>
            <person name="Klenk H.P."/>
            <person name="Kyrpides N.C."/>
        </authorList>
    </citation>
    <scope>NUCLEOTIDE SEQUENCE [LARGE SCALE GENOMIC DNA]</scope>
    <source>
        <strain evidence="8">ATCC 51198 / DSM 5511 / JCM 9101 / NCIMB 13204 / VKM B-1734 / 4k</strain>
    </source>
</reference>
<feature type="transmembrane region" description="Helical" evidence="6">
    <location>
        <begin position="227"/>
        <end position="246"/>
    </location>
</feature>
<feature type="transmembrane region" description="Helical" evidence="6">
    <location>
        <begin position="49"/>
        <end position="68"/>
    </location>
</feature>
<keyword evidence="4 6" id="KW-1133">Transmembrane helix</keyword>
<organism evidence="7 8">
    <name type="scientific">Haloterrigena turkmenica (strain ATCC 51198 / DSM 5511 / JCM 9101 / NCIMB 13204 / VKM B-1734 / 4k)</name>
    <name type="common">Halococcus turkmenicus</name>
    <dbReference type="NCBI Taxonomy" id="543526"/>
    <lineage>
        <taxon>Archaea</taxon>
        <taxon>Methanobacteriati</taxon>
        <taxon>Methanobacteriota</taxon>
        <taxon>Stenosarchaea group</taxon>
        <taxon>Halobacteria</taxon>
        <taxon>Halobacteriales</taxon>
        <taxon>Natrialbaceae</taxon>
        <taxon>Haloterrigena</taxon>
    </lineage>
</organism>
<dbReference type="GeneID" id="8744434"/>
<feature type="transmembrane region" description="Helical" evidence="6">
    <location>
        <begin position="99"/>
        <end position="119"/>
    </location>
</feature>
<dbReference type="GO" id="GO:0005886">
    <property type="term" value="C:plasma membrane"/>
    <property type="evidence" value="ECO:0007669"/>
    <property type="project" value="UniProtKB-SubCell"/>
</dbReference>
<geneLocation type="plasmid" evidence="7 8">
    <name>pHTUR01</name>
</geneLocation>